<name>A0ABN2MVT8_9MICO</name>
<comment type="caution">
    <text evidence="1">The sequence shown here is derived from an EMBL/GenBank/DDBJ whole genome shotgun (WGS) entry which is preliminary data.</text>
</comment>
<dbReference type="PANTHER" id="PTHR12526">
    <property type="entry name" value="GLYCOSYLTRANSFERASE"/>
    <property type="match status" value="1"/>
</dbReference>
<evidence type="ECO:0000313" key="1">
    <source>
        <dbReference type="EMBL" id="GAA1838417.1"/>
    </source>
</evidence>
<proteinExistence type="predicted"/>
<protein>
    <submittedName>
        <fullName evidence="1">GDP-mannose--glycolipid 4-beta-D-mannosyltransferase</fullName>
    </submittedName>
</protein>
<reference evidence="1 2" key="1">
    <citation type="journal article" date="2019" name="Int. J. Syst. Evol. Microbiol.">
        <title>The Global Catalogue of Microorganisms (GCM) 10K type strain sequencing project: providing services to taxonomists for standard genome sequencing and annotation.</title>
        <authorList>
            <consortium name="The Broad Institute Genomics Platform"/>
            <consortium name="The Broad Institute Genome Sequencing Center for Infectious Disease"/>
            <person name="Wu L."/>
            <person name="Ma J."/>
        </authorList>
    </citation>
    <scope>NUCLEOTIDE SEQUENCE [LARGE SCALE GENOMIC DNA]</scope>
    <source>
        <strain evidence="1 2">JCM 14323</strain>
    </source>
</reference>
<evidence type="ECO:0000313" key="2">
    <source>
        <dbReference type="Proteomes" id="UP001501746"/>
    </source>
</evidence>
<sequence>MRIQLSMAPPGNTIKFVDQIVSTPRPGDSFHYYSWTRFLLGRYDVLHVHWPEHLIRSRYRALATVKRAALRLLLARLRLFSVAVVRTVHNLEPHAPVNDEEKRLLDLLDRRTDAYVVLNPTTPTPADRPRYLIPHGHYLGKIGDAGVTSRLERTTSFIHVGRIEPYKGVDQLLSSFAKLNVPDASLRIVGQPTRALRLTIEGAESEDRRVSSRLGFVNDADLADEILRSELVVLPYRQLHNSGILWVALSLGRPVLVPDNAATRAVEHEVGADWVFRMQTSLTADVLRASLDWARSRPGESPPRFVARDWPSIASRHHDMYAATLAGKRAERLRNERPM</sequence>
<accession>A0ABN2MVT8</accession>
<dbReference type="EMBL" id="BAAANK010000006">
    <property type="protein sequence ID" value="GAA1838417.1"/>
    <property type="molecule type" value="Genomic_DNA"/>
</dbReference>
<organism evidence="1 2">
    <name type="scientific">Agromyces salentinus</name>
    <dbReference type="NCBI Taxonomy" id="269421"/>
    <lineage>
        <taxon>Bacteria</taxon>
        <taxon>Bacillati</taxon>
        <taxon>Actinomycetota</taxon>
        <taxon>Actinomycetes</taxon>
        <taxon>Micrococcales</taxon>
        <taxon>Microbacteriaceae</taxon>
        <taxon>Agromyces</taxon>
    </lineage>
</organism>
<dbReference type="Proteomes" id="UP001501746">
    <property type="component" value="Unassembled WGS sequence"/>
</dbReference>
<keyword evidence="2" id="KW-1185">Reference proteome</keyword>
<dbReference type="SUPFAM" id="SSF53756">
    <property type="entry name" value="UDP-Glycosyltransferase/glycogen phosphorylase"/>
    <property type="match status" value="1"/>
</dbReference>
<dbReference type="Gene3D" id="3.40.50.2000">
    <property type="entry name" value="Glycogen Phosphorylase B"/>
    <property type="match status" value="2"/>
</dbReference>
<gene>
    <name evidence="1" type="ORF">GCM10009750_25050</name>
</gene>
<dbReference type="Pfam" id="PF13692">
    <property type="entry name" value="Glyco_trans_1_4"/>
    <property type="match status" value="1"/>
</dbReference>